<evidence type="ECO:0000256" key="2">
    <source>
        <dbReference type="ARBA" id="ARBA00022737"/>
    </source>
</evidence>
<dbReference type="Proteomes" id="UP000829291">
    <property type="component" value="Chromosome 6"/>
</dbReference>
<evidence type="ECO:0000256" key="6">
    <source>
        <dbReference type="ARBA" id="ARBA00037948"/>
    </source>
</evidence>
<dbReference type="InterPro" id="IPR013087">
    <property type="entry name" value="Znf_C2H2_type"/>
</dbReference>
<evidence type="ECO:0000256" key="5">
    <source>
        <dbReference type="ARBA" id="ARBA00023242"/>
    </source>
</evidence>
<feature type="domain" description="C2H2-type" evidence="8">
    <location>
        <begin position="95"/>
        <end position="118"/>
    </location>
</feature>
<dbReference type="GeneID" id="107226815"/>
<dbReference type="Pfam" id="PF13894">
    <property type="entry name" value="zf-C2H2_4"/>
    <property type="match status" value="1"/>
</dbReference>
<dbReference type="PROSITE" id="PS50157">
    <property type="entry name" value="ZINC_FINGER_C2H2_2"/>
    <property type="match status" value="13"/>
</dbReference>
<dbReference type="SUPFAM" id="SSF57667">
    <property type="entry name" value="beta-beta-alpha zinc fingers"/>
    <property type="match status" value="8"/>
</dbReference>
<keyword evidence="4" id="KW-0862">Zinc</keyword>
<dbReference type="Pfam" id="PF00096">
    <property type="entry name" value="zf-C2H2"/>
    <property type="match status" value="9"/>
</dbReference>
<feature type="domain" description="C2H2-type" evidence="8">
    <location>
        <begin position="499"/>
        <end position="524"/>
    </location>
</feature>
<evidence type="ECO:0000256" key="1">
    <source>
        <dbReference type="ARBA" id="ARBA00022723"/>
    </source>
</evidence>
<feature type="domain" description="C2H2-type" evidence="8">
    <location>
        <begin position="133"/>
        <end position="157"/>
    </location>
</feature>
<evidence type="ECO:0000256" key="7">
    <source>
        <dbReference type="PROSITE-ProRule" id="PRU00042"/>
    </source>
</evidence>
<feature type="domain" description="C2H2-type" evidence="8">
    <location>
        <begin position="443"/>
        <end position="470"/>
    </location>
</feature>
<keyword evidence="9" id="KW-1185">Reference proteome</keyword>
<dbReference type="PANTHER" id="PTHR24388:SF53">
    <property type="entry name" value="CHORION TRANSCRIPTION FACTOR CF2-RELATED"/>
    <property type="match status" value="1"/>
</dbReference>
<gene>
    <name evidence="10" type="primary">LOC107226815</name>
</gene>
<dbReference type="PROSITE" id="PS00028">
    <property type="entry name" value="ZINC_FINGER_C2H2_1"/>
    <property type="match status" value="11"/>
</dbReference>
<organism evidence="9 10">
    <name type="scientific">Neodiprion lecontei</name>
    <name type="common">Redheaded pine sawfly</name>
    <dbReference type="NCBI Taxonomy" id="441921"/>
    <lineage>
        <taxon>Eukaryota</taxon>
        <taxon>Metazoa</taxon>
        <taxon>Ecdysozoa</taxon>
        <taxon>Arthropoda</taxon>
        <taxon>Hexapoda</taxon>
        <taxon>Insecta</taxon>
        <taxon>Pterygota</taxon>
        <taxon>Neoptera</taxon>
        <taxon>Endopterygota</taxon>
        <taxon>Hymenoptera</taxon>
        <taxon>Tenthredinoidea</taxon>
        <taxon>Diprionidae</taxon>
        <taxon>Diprioninae</taxon>
        <taxon>Neodiprion</taxon>
    </lineage>
</organism>
<dbReference type="InterPro" id="IPR036236">
    <property type="entry name" value="Znf_C2H2_sf"/>
</dbReference>
<feature type="domain" description="C2H2-type" evidence="8">
    <location>
        <begin position="471"/>
        <end position="498"/>
    </location>
</feature>
<keyword evidence="2" id="KW-0677">Repeat</keyword>
<keyword evidence="1" id="KW-0479">Metal-binding</keyword>
<keyword evidence="5" id="KW-0539">Nucleus</keyword>
<dbReference type="PANTHER" id="PTHR24388">
    <property type="entry name" value="ZINC FINGER PROTEIN"/>
    <property type="match status" value="1"/>
</dbReference>
<protein>
    <submittedName>
        <fullName evidence="10">Zinc finger protein 84-like isoform X2</fullName>
    </submittedName>
</protein>
<feature type="domain" description="C2H2-type" evidence="8">
    <location>
        <begin position="378"/>
        <end position="405"/>
    </location>
</feature>
<evidence type="ECO:0000256" key="3">
    <source>
        <dbReference type="ARBA" id="ARBA00022771"/>
    </source>
</evidence>
<dbReference type="InterPro" id="IPR050527">
    <property type="entry name" value="Snail/Krueppel_Znf"/>
</dbReference>
<dbReference type="Pfam" id="PF13912">
    <property type="entry name" value="zf-C2H2_6"/>
    <property type="match status" value="1"/>
</dbReference>
<feature type="domain" description="C2H2-type" evidence="8">
    <location>
        <begin position="67"/>
        <end position="94"/>
    </location>
</feature>
<evidence type="ECO:0000313" key="10">
    <source>
        <dbReference type="RefSeq" id="XP_046600202.1"/>
    </source>
</evidence>
<name>A0ABM3GIV2_NEOLC</name>
<dbReference type="SMART" id="SM00355">
    <property type="entry name" value="ZnF_C2H2"/>
    <property type="match status" value="13"/>
</dbReference>
<comment type="similarity">
    <text evidence="6">Belongs to the snail C2H2-type zinc-finger protein family.</text>
</comment>
<dbReference type="Gene3D" id="3.30.160.60">
    <property type="entry name" value="Classic Zinc Finger"/>
    <property type="match status" value="10"/>
</dbReference>
<sequence>MTKSAVQYIALAETQGPFNEGSTEEDWKLNERNQSPYRCAICQVQFSSRVSLDRHIVDLHLGTTGRFQCDVCHKEFSRVSDLARHKLIHTGVKPFQCNTCQKQFSRQDHLKQHILSHSQCSDGEFFAFDNGLNRCTICHKQLSRPQHLRTHMRQHLGTLFECDKCSKRFSRASHLRAHMRLHLGTCFRCEICQKEFSRPSDLDRHKLTHLDKKLFDCPTCQKKFSRKDNLKKHMLSHVESIPTNQESHENIGFEINMGDDNSCLNLRKSFPLPLHLEGHTPSRESDTRCHECHICRKHFARKDHLKRHIASHKICPHHQSPNCAGCQAVKEETMLQVDSSTFECRERSSNCDLCSVQFASTYNFENDVCVHNWRDKRFECAVCEKRFNRKVRLKEHVRSHGDQKFSSFDGRDKEENRCNICHKQLSRPEHLKAHMRLHLGTLFKCDTCGKEFSRLSDLDRHKLVHSGLKRFICIICHKQFSRKDYLKNHMLSHANQKSFECDKCKKRFMHFSNLRNHLHLHLTE</sequence>
<feature type="domain" description="C2H2-type" evidence="8">
    <location>
        <begin position="37"/>
        <end position="65"/>
    </location>
</feature>
<reference evidence="10" key="1">
    <citation type="submission" date="2025-08" db="UniProtKB">
        <authorList>
            <consortium name="RefSeq"/>
        </authorList>
    </citation>
    <scope>IDENTIFICATION</scope>
    <source>
        <tissue evidence="10">Thorax and Abdomen</tissue>
    </source>
</reference>
<dbReference type="Pfam" id="PF12874">
    <property type="entry name" value="zf-met"/>
    <property type="match status" value="1"/>
</dbReference>
<proteinExistence type="inferred from homology"/>
<accession>A0ABM3GIV2</accession>
<feature type="domain" description="C2H2-type" evidence="8">
    <location>
        <begin position="416"/>
        <end position="440"/>
    </location>
</feature>
<evidence type="ECO:0000313" key="9">
    <source>
        <dbReference type="Proteomes" id="UP000829291"/>
    </source>
</evidence>
<feature type="domain" description="C2H2-type" evidence="8">
    <location>
        <begin position="290"/>
        <end position="312"/>
    </location>
</feature>
<feature type="domain" description="C2H2-type" evidence="8">
    <location>
        <begin position="215"/>
        <end position="242"/>
    </location>
</feature>
<feature type="domain" description="C2H2-type" evidence="8">
    <location>
        <begin position="160"/>
        <end position="184"/>
    </location>
</feature>
<keyword evidence="3 7" id="KW-0863">Zinc-finger</keyword>
<evidence type="ECO:0000259" key="8">
    <source>
        <dbReference type="PROSITE" id="PS50157"/>
    </source>
</evidence>
<dbReference type="RefSeq" id="XP_046600202.1">
    <property type="nucleotide sequence ID" value="XM_046744246.1"/>
</dbReference>
<feature type="domain" description="C2H2-type" evidence="8">
    <location>
        <begin position="187"/>
        <end position="214"/>
    </location>
</feature>
<evidence type="ECO:0000256" key="4">
    <source>
        <dbReference type="ARBA" id="ARBA00022833"/>
    </source>
</evidence>